<dbReference type="RefSeq" id="WP_319830997.1">
    <property type="nucleotide sequence ID" value="NZ_CP138858.1"/>
</dbReference>
<keyword evidence="3" id="KW-1185">Reference proteome</keyword>
<dbReference type="Proteomes" id="UP001324993">
    <property type="component" value="Chromosome"/>
</dbReference>
<gene>
    <name evidence="2" type="ORF">SH580_11370</name>
</gene>
<name>A0ABZ0RG48_9BACT</name>
<dbReference type="EMBL" id="CP138858">
    <property type="protein sequence ID" value="WPJ94033.1"/>
    <property type="molecule type" value="Genomic_DNA"/>
</dbReference>
<feature type="domain" description="SnoaL-like" evidence="1">
    <location>
        <begin position="8"/>
        <end position="97"/>
    </location>
</feature>
<dbReference type="InterPro" id="IPR032710">
    <property type="entry name" value="NTF2-like_dom_sf"/>
</dbReference>
<dbReference type="Gene3D" id="3.10.450.50">
    <property type="match status" value="1"/>
</dbReference>
<organism evidence="2 3">
    <name type="scientific">Coraliomargarita algicola</name>
    <dbReference type="NCBI Taxonomy" id="3092156"/>
    <lineage>
        <taxon>Bacteria</taxon>
        <taxon>Pseudomonadati</taxon>
        <taxon>Verrucomicrobiota</taxon>
        <taxon>Opitutia</taxon>
        <taxon>Puniceicoccales</taxon>
        <taxon>Coraliomargaritaceae</taxon>
        <taxon>Coraliomargarita</taxon>
    </lineage>
</organism>
<reference evidence="2 3" key="1">
    <citation type="submission" date="2023-11" db="EMBL/GenBank/DDBJ databases">
        <title>Coraliomargarita sp. nov., isolated from marine algae.</title>
        <authorList>
            <person name="Lee J.K."/>
            <person name="Baek J.H."/>
            <person name="Kim J.M."/>
            <person name="Choi D.G."/>
            <person name="Jeon C.O."/>
        </authorList>
    </citation>
    <scope>NUCLEOTIDE SEQUENCE [LARGE SCALE GENOMIC DNA]</scope>
    <source>
        <strain evidence="2 3">J2-16</strain>
    </source>
</reference>
<accession>A0ABZ0RG48</accession>
<evidence type="ECO:0000313" key="3">
    <source>
        <dbReference type="Proteomes" id="UP001324993"/>
    </source>
</evidence>
<dbReference type="SUPFAM" id="SSF54427">
    <property type="entry name" value="NTF2-like"/>
    <property type="match status" value="1"/>
</dbReference>
<proteinExistence type="predicted"/>
<protein>
    <submittedName>
        <fullName evidence="2">Nuclear transport factor 2 family protein</fullName>
    </submittedName>
</protein>
<dbReference type="InterPro" id="IPR037401">
    <property type="entry name" value="SnoaL-like"/>
</dbReference>
<evidence type="ECO:0000259" key="1">
    <source>
        <dbReference type="Pfam" id="PF12680"/>
    </source>
</evidence>
<dbReference type="Pfam" id="PF12680">
    <property type="entry name" value="SnoaL_2"/>
    <property type="match status" value="1"/>
</dbReference>
<evidence type="ECO:0000313" key="2">
    <source>
        <dbReference type="EMBL" id="WPJ94033.1"/>
    </source>
</evidence>
<sequence>MNAKIIAACEAFSKGKPETALPFLAENIEWHIVGDRSIDGNAAVKEMCADAASQGEPNFENGRVIKAKNHVVVEGADHDTGMHYCDIYTIENNEICEIASYSLAGPE</sequence>